<protein>
    <submittedName>
        <fullName evidence="1">Uncharacterized protein</fullName>
    </submittedName>
</protein>
<accession>A0A6N8T8Y1</accession>
<dbReference type="RefSeq" id="WP_160784837.1">
    <property type="nucleotide sequence ID" value="NZ_CP086610.1"/>
</dbReference>
<organism evidence="1 2">
    <name type="scientific">Shinella zoogloeoides</name>
    <name type="common">Crabtreella saccharophila</name>
    <dbReference type="NCBI Taxonomy" id="352475"/>
    <lineage>
        <taxon>Bacteria</taxon>
        <taxon>Pseudomonadati</taxon>
        <taxon>Pseudomonadota</taxon>
        <taxon>Alphaproteobacteria</taxon>
        <taxon>Hyphomicrobiales</taxon>
        <taxon>Rhizobiaceae</taxon>
        <taxon>Shinella</taxon>
    </lineage>
</organism>
<proteinExistence type="predicted"/>
<evidence type="ECO:0000313" key="2">
    <source>
        <dbReference type="Proteomes" id="UP000440304"/>
    </source>
</evidence>
<dbReference type="EMBL" id="WUML01000002">
    <property type="protein sequence ID" value="MXN99428.1"/>
    <property type="molecule type" value="Genomic_DNA"/>
</dbReference>
<evidence type="ECO:0000313" key="1">
    <source>
        <dbReference type="EMBL" id="MXN99428.1"/>
    </source>
</evidence>
<reference evidence="1 2" key="1">
    <citation type="submission" date="2019-12" db="EMBL/GenBank/DDBJ databases">
        <title>Shinella granuli gen. nov., sp. nov., and proposal of the reclassification of Zoogloea ramigera ATCC 19623 as Shinella zoogloeoides sp. nov.</title>
        <authorList>
            <person name="Gao J."/>
        </authorList>
    </citation>
    <scope>NUCLEOTIDE SEQUENCE [LARGE SCALE GENOMIC DNA]</scope>
    <source>
        <strain evidence="1 2">DSM 287</strain>
    </source>
</reference>
<comment type="caution">
    <text evidence="1">The sequence shown here is derived from an EMBL/GenBank/DDBJ whole genome shotgun (WGS) entry which is preliminary data.</text>
</comment>
<dbReference type="Proteomes" id="UP000440304">
    <property type="component" value="Unassembled WGS sequence"/>
</dbReference>
<gene>
    <name evidence="1" type="ORF">GR156_03895</name>
</gene>
<dbReference type="AlphaFoldDB" id="A0A6N8T8Y1"/>
<name>A0A6N8T8Y1_SHIZO</name>
<sequence>MSAQQVIAEETRLIILKELDLQANQSITSEAMRRILLQDWVIDQPREWVEEEFRYLVSMKAIETHQARSVLIAKLTERGSQHLQGLINIPGVQRPSSTGR</sequence>
<dbReference type="OrthoDB" id="7858662at2"/>